<proteinExistence type="predicted"/>
<reference evidence="1 2" key="1">
    <citation type="submission" date="2023-05" db="EMBL/GenBank/DDBJ databases">
        <title>B98-5 Cell Line De Novo Hybrid Assembly: An Optical Mapping Approach.</title>
        <authorList>
            <person name="Kananen K."/>
            <person name="Auerbach J.A."/>
            <person name="Kautto E."/>
            <person name="Blachly J.S."/>
        </authorList>
    </citation>
    <scope>NUCLEOTIDE SEQUENCE [LARGE SCALE GENOMIC DNA]</scope>
    <source>
        <strain evidence="1">B95-8</strain>
        <tissue evidence="1">Cell line</tissue>
    </source>
</reference>
<gene>
    <name evidence="1" type="ORF">P7K49_035524</name>
</gene>
<comment type="caution">
    <text evidence="1">The sequence shown here is derived from an EMBL/GenBank/DDBJ whole genome shotgun (WGS) entry which is preliminary data.</text>
</comment>
<evidence type="ECO:0000313" key="2">
    <source>
        <dbReference type="Proteomes" id="UP001266305"/>
    </source>
</evidence>
<dbReference type="EMBL" id="JASSZA010000020">
    <property type="protein sequence ID" value="KAK2086099.1"/>
    <property type="molecule type" value="Genomic_DNA"/>
</dbReference>
<evidence type="ECO:0000313" key="1">
    <source>
        <dbReference type="EMBL" id="KAK2086099.1"/>
    </source>
</evidence>
<accession>A0ABQ9TMV1</accession>
<sequence>MSDLEWGYSHVVFAHEHSAVEYLFVHWHLLQLKTVSPDETGRGKLDKSQLSDPLGKLIEALEEDPEL</sequence>
<keyword evidence="2" id="KW-1185">Reference proteome</keyword>
<dbReference type="Proteomes" id="UP001266305">
    <property type="component" value="Unassembled WGS sequence"/>
</dbReference>
<protein>
    <submittedName>
        <fullName evidence="1">Uncharacterized protein</fullName>
    </submittedName>
</protein>
<name>A0ABQ9TMV1_SAGOE</name>
<organism evidence="1 2">
    <name type="scientific">Saguinus oedipus</name>
    <name type="common">Cotton-top tamarin</name>
    <name type="synonym">Oedipomidas oedipus</name>
    <dbReference type="NCBI Taxonomy" id="9490"/>
    <lineage>
        <taxon>Eukaryota</taxon>
        <taxon>Metazoa</taxon>
        <taxon>Chordata</taxon>
        <taxon>Craniata</taxon>
        <taxon>Vertebrata</taxon>
        <taxon>Euteleostomi</taxon>
        <taxon>Mammalia</taxon>
        <taxon>Eutheria</taxon>
        <taxon>Euarchontoglires</taxon>
        <taxon>Primates</taxon>
        <taxon>Haplorrhini</taxon>
        <taxon>Platyrrhini</taxon>
        <taxon>Cebidae</taxon>
        <taxon>Callitrichinae</taxon>
        <taxon>Saguinus</taxon>
    </lineage>
</organism>